<feature type="compositionally biased region" description="Acidic residues" evidence="1">
    <location>
        <begin position="306"/>
        <end position="320"/>
    </location>
</feature>
<name>A0A8S9STJ4_BRACR</name>
<dbReference type="AlphaFoldDB" id="A0A8S9STJ4"/>
<reference evidence="2" key="1">
    <citation type="submission" date="2019-12" db="EMBL/GenBank/DDBJ databases">
        <title>Genome sequencing and annotation of Brassica cretica.</title>
        <authorList>
            <person name="Studholme D.J."/>
            <person name="Sarris P."/>
        </authorList>
    </citation>
    <scope>NUCLEOTIDE SEQUENCE</scope>
    <source>
        <strain evidence="2">PFS-109/04</strain>
        <tissue evidence="2">Leaf</tissue>
    </source>
</reference>
<evidence type="ECO:0000256" key="1">
    <source>
        <dbReference type="SAM" id="MobiDB-lite"/>
    </source>
</evidence>
<organism evidence="2 3">
    <name type="scientific">Brassica cretica</name>
    <name type="common">Mustard</name>
    <dbReference type="NCBI Taxonomy" id="69181"/>
    <lineage>
        <taxon>Eukaryota</taxon>
        <taxon>Viridiplantae</taxon>
        <taxon>Streptophyta</taxon>
        <taxon>Embryophyta</taxon>
        <taxon>Tracheophyta</taxon>
        <taxon>Spermatophyta</taxon>
        <taxon>Magnoliopsida</taxon>
        <taxon>eudicotyledons</taxon>
        <taxon>Gunneridae</taxon>
        <taxon>Pentapetalae</taxon>
        <taxon>rosids</taxon>
        <taxon>malvids</taxon>
        <taxon>Brassicales</taxon>
        <taxon>Brassicaceae</taxon>
        <taxon>Brassiceae</taxon>
        <taxon>Brassica</taxon>
    </lineage>
</organism>
<feature type="region of interest" description="Disordered" evidence="1">
    <location>
        <begin position="293"/>
        <end position="320"/>
    </location>
</feature>
<protein>
    <submittedName>
        <fullName evidence="2">Uncharacterized protein</fullName>
    </submittedName>
</protein>
<evidence type="ECO:0000313" key="3">
    <source>
        <dbReference type="Proteomes" id="UP000712600"/>
    </source>
</evidence>
<gene>
    <name evidence="2" type="ORF">F2Q69_00038214</name>
</gene>
<dbReference type="Proteomes" id="UP000712600">
    <property type="component" value="Unassembled WGS sequence"/>
</dbReference>
<proteinExistence type="predicted"/>
<evidence type="ECO:0000313" key="2">
    <source>
        <dbReference type="EMBL" id="KAF3604198.1"/>
    </source>
</evidence>
<dbReference type="EMBL" id="QGKX02000004">
    <property type="protein sequence ID" value="KAF3604198.1"/>
    <property type="molecule type" value="Genomic_DNA"/>
</dbReference>
<comment type="caution">
    <text evidence="2">The sequence shown here is derived from an EMBL/GenBank/DDBJ whole genome shotgun (WGS) entry which is preliminary data.</text>
</comment>
<sequence length="320" mass="36955">MMLNCETFAPYERMFEKYMTLSVPDITPAAMQTAKDTKFVEWCKDYINDATQFYTFPMWMLDFVQGNCEQACFIPYPRVRQQSVHDWWACAKSFPRGIRETSEIALTAWQDDRRNQVAESSLLRVETHVVDDVSDYDIAPVNLPNDEYVSDGDVEADRDSDDGRISGQCSTGWLNDEDNTVLHTFMMLNCETFAPYESVPDITPAAMQKAKDIKFAEWCKDYLSNCDQACFIPYPRLRQQSVHDWWACAKIFPRGIRETSEIVLTAWQDDRRDQVAESSLLRVETHVVDDVSDYDIAPVNPPNDEYVSDGDVEADREDEK</sequence>
<accession>A0A8S9STJ4</accession>